<dbReference type="EMBL" id="CP072788">
    <property type="protein sequence ID" value="QTR02137.1"/>
    <property type="molecule type" value="Genomic_DNA"/>
</dbReference>
<protein>
    <submittedName>
        <fullName evidence="1">Uncharacterized protein</fullName>
    </submittedName>
</protein>
<gene>
    <name evidence="1" type="ORF">J7S33_23415</name>
</gene>
<dbReference type="Proteomes" id="UP000671828">
    <property type="component" value="Chromosome"/>
</dbReference>
<reference evidence="1" key="1">
    <citation type="submission" date="2021-04" db="EMBL/GenBank/DDBJ databases">
        <title>Saccharothrix algeriensis WGS.</title>
        <authorList>
            <person name="Stuskova K."/>
            <person name="Hakalova E."/>
            <person name="Tebbal A.B."/>
            <person name="Eichmeier A."/>
        </authorList>
    </citation>
    <scope>NUCLEOTIDE SEQUENCE</scope>
    <source>
        <strain evidence="1">NRRL B-24137</strain>
    </source>
</reference>
<sequence>MSGPHGHSASFVLVVVGVVATGGGGGGGSSVCGGGASARVVVVVGGGGHVVVAARDAETGSVVAEPVAEAVVLDAVDDHVVIQVEAGGSASFPSSMPST</sequence>
<evidence type="ECO:0000313" key="2">
    <source>
        <dbReference type="Proteomes" id="UP000671828"/>
    </source>
</evidence>
<dbReference type="AlphaFoldDB" id="A0A8T8HUS3"/>
<accession>A0A8T8HUS3</accession>
<proteinExistence type="predicted"/>
<evidence type="ECO:0000313" key="1">
    <source>
        <dbReference type="EMBL" id="QTR02137.1"/>
    </source>
</evidence>
<organism evidence="1 2">
    <name type="scientific">Saccharothrix algeriensis</name>
    <dbReference type="NCBI Taxonomy" id="173560"/>
    <lineage>
        <taxon>Bacteria</taxon>
        <taxon>Bacillati</taxon>
        <taxon>Actinomycetota</taxon>
        <taxon>Actinomycetes</taxon>
        <taxon>Pseudonocardiales</taxon>
        <taxon>Pseudonocardiaceae</taxon>
        <taxon>Saccharothrix</taxon>
    </lineage>
</organism>
<name>A0A8T8HUS3_9PSEU</name>